<feature type="region of interest" description="Disordered" evidence="1">
    <location>
        <begin position="1"/>
        <end position="27"/>
    </location>
</feature>
<dbReference type="AlphaFoldDB" id="A0A2D2DNA4"/>
<name>A0A2D2DNA4_9BURK</name>
<gene>
    <name evidence="2" type="ORF">CR152_19430</name>
</gene>
<keyword evidence="3" id="KW-1185">Reference proteome</keyword>
<reference evidence="2" key="1">
    <citation type="submission" date="2017-10" db="EMBL/GenBank/DDBJ databases">
        <title>Massilia psychrophilum sp. nov., a novel purple-pigmented bacterium isolated from Tianshan glacier, Xinjiang Municipality, China.</title>
        <authorList>
            <person name="Wang H."/>
        </authorList>
    </citation>
    <scope>NUCLEOTIDE SEQUENCE [LARGE SCALE GENOMIC DNA]</scope>
    <source>
        <strain evidence="2">B2</strain>
    </source>
</reference>
<evidence type="ECO:0000313" key="3">
    <source>
        <dbReference type="Proteomes" id="UP000229897"/>
    </source>
</evidence>
<dbReference type="EMBL" id="CP024608">
    <property type="protein sequence ID" value="ATQ76454.1"/>
    <property type="molecule type" value="Genomic_DNA"/>
</dbReference>
<sequence length="72" mass="7261">MPGVGSSASAASKPGSAKAPGPSSVPGLCEKADAAKSSLSAIKTLECLSKNVHATVDMPNVTYQFDRTGPWV</sequence>
<protein>
    <submittedName>
        <fullName evidence="2">Uncharacterized protein</fullName>
    </submittedName>
</protein>
<accession>A0A2D2DNA4</accession>
<evidence type="ECO:0000256" key="1">
    <source>
        <dbReference type="SAM" id="MobiDB-lite"/>
    </source>
</evidence>
<dbReference type="Proteomes" id="UP000229897">
    <property type="component" value="Chromosome"/>
</dbReference>
<dbReference type="KEGG" id="mass:CR152_19430"/>
<evidence type="ECO:0000313" key="2">
    <source>
        <dbReference type="EMBL" id="ATQ76454.1"/>
    </source>
</evidence>
<organism evidence="2 3">
    <name type="scientific">Massilia violaceinigra</name>
    <dbReference type="NCBI Taxonomy" id="2045208"/>
    <lineage>
        <taxon>Bacteria</taxon>
        <taxon>Pseudomonadati</taxon>
        <taxon>Pseudomonadota</taxon>
        <taxon>Betaproteobacteria</taxon>
        <taxon>Burkholderiales</taxon>
        <taxon>Oxalobacteraceae</taxon>
        <taxon>Telluria group</taxon>
        <taxon>Massilia</taxon>
    </lineage>
</organism>
<proteinExistence type="predicted"/>